<sequence length="526" mass="60038">MSFLLILAFFVSSCTTYFPGTQADRSIANDVNPPLNADQLFTIKSTTQTKNGQDFVKAIKGSFGYQGVEVNFIEDAKMASSDAYKIVPTVEGQAYKLQIFYSAQAKIDQDAANELKAVMEQIMNKKFISQFSVFELYYNAKVQDFQTLQVMAKIRQAALVEDLYGVDADYKMRSQERAEYWKQINEKFDSVERVYNKQVKAQDTARRAVMDALDKASDDQQFRALIARNDRKGATELLRKYLPWEQMPPFEKMFWENHLSIMADPLPYEDRVLVYRGINDDIVQVAEVGGKELARAEAIKDQKIFLMSTMMTKNQGTWNRRLRSLTAMYEKFMGTDNNGSSEYTRSTRITTMFVKHSKEPKGSPYLSYTPKFSVASSFGNKRNTAYFIDPRMMYFNYASKYAHEIEFLLPIMSFPDDLAAVWDMELHPEGNGNVEKFLKQKAIEKLDHELGAGKGAATFDRIVLNSEKYFKPVLGGKTGAVVAPKPDGKFIAFFKNLFGMPTKKAAEVITEKSDMACLDLIQLFWK</sequence>
<dbReference type="EMBL" id="CP025704">
    <property type="protein sequence ID" value="AUN98749.1"/>
    <property type="molecule type" value="Genomic_DNA"/>
</dbReference>
<dbReference type="RefSeq" id="WP_102244040.1">
    <property type="nucleotide sequence ID" value="NZ_CP025704.1"/>
</dbReference>
<keyword evidence="2" id="KW-1185">Reference proteome</keyword>
<proteinExistence type="predicted"/>
<dbReference type="Proteomes" id="UP000235584">
    <property type="component" value="Chromosome"/>
</dbReference>
<evidence type="ECO:0000313" key="1">
    <source>
        <dbReference type="EMBL" id="AUN98749.1"/>
    </source>
</evidence>
<evidence type="ECO:0000313" key="2">
    <source>
        <dbReference type="Proteomes" id="UP000235584"/>
    </source>
</evidence>
<gene>
    <name evidence="1" type="ORF">C0V70_11685</name>
</gene>
<organism evidence="1 2">
    <name type="scientific">Bacteriovorax stolpii</name>
    <name type="common">Bdellovibrio stolpii</name>
    <dbReference type="NCBI Taxonomy" id="960"/>
    <lineage>
        <taxon>Bacteria</taxon>
        <taxon>Pseudomonadati</taxon>
        <taxon>Bdellovibrionota</taxon>
        <taxon>Bacteriovoracia</taxon>
        <taxon>Bacteriovoracales</taxon>
        <taxon>Bacteriovoracaceae</taxon>
        <taxon>Bacteriovorax</taxon>
    </lineage>
</organism>
<dbReference type="AlphaFoldDB" id="A0A2K9NT98"/>
<protein>
    <submittedName>
        <fullName evidence="1">Uncharacterized protein</fullName>
    </submittedName>
</protein>
<name>A0A2K9NT98_BACTC</name>
<dbReference type="KEGG" id="bsto:C0V70_11685"/>
<accession>A0A2K9NT98</accession>
<reference evidence="1 2" key="1">
    <citation type="submission" date="2018-01" db="EMBL/GenBank/DDBJ databases">
        <title>Complete genome sequence of Bacteriovorax stolpii DSM12778.</title>
        <authorList>
            <person name="Tang B."/>
            <person name="Chang J."/>
        </authorList>
    </citation>
    <scope>NUCLEOTIDE SEQUENCE [LARGE SCALE GENOMIC DNA]</scope>
    <source>
        <strain evidence="1 2">DSM 12778</strain>
    </source>
</reference>